<feature type="transmembrane region" description="Helical" evidence="13">
    <location>
        <begin position="622"/>
        <end position="643"/>
    </location>
</feature>
<dbReference type="HOGENOM" id="CLU_253372_0_0_1"/>
<feature type="compositionally biased region" description="Basic and acidic residues" evidence="12">
    <location>
        <begin position="1308"/>
        <end position="1320"/>
    </location>
</feature>
<organism evidence="15 16">
    <name type="scientific">Tetranychus urticae</name>
    <name type="common">Two-spotted spider mite</name>
    <dbReference type="NCBI Taxonomy" id="32264"/>
    <lineage>
        <taxon>Eukaryota</taxon>
        <taxon>Metazoa</taxon>
        <taxon>Ecdysozoa</taxon>
        <taxon>Arthropoda</taxon>
        <taxon>Chelicerata</taxon>
        <taxon>Arachnida</taxon>
        <taxon>Acari</taxon>
        <taxon>Acariformes</taxon>
        <taxon>Trombidiformes</taxon>
        <taxon>Prostigmata</taxon>
        <taxon>Eleutherengona</taxon>
        <taxon>Raphignathae</taxon>
        <taxon>Tetranychoidea</taxon>
        <taxon>Tetranychidae</taxon>
        <taxon>Tetranychus</taxon>
    </lineage>
</organism>
<keyword evidence="10" id="KW-0675">Receptor</keyword>
<gene>
    <name evidence="15" type="primary">107364105</name>
</gene>
<feature type="compositionally biased region" description="Polar residues" evidence="12">
    <location>
        <begin position="919"/>
        <end position="946"/>
    </location>
</feature>
<dbReference type="GO" id="GO:0008528">
    <property type="term" value="F:G protein-coupled peptide receptor activity"/>
    <property type="evidence" value="ECO:0007669"/>
    <property type="project" value="TreeGrafter"/>
</dbReference>
<dbReference type="PROSITE" id="PS50262">
    <property type="entry name" value="G_PROTEIN_RECEP_F1_2"/>
    <property type="match status" value="1"/>
</dbReference>
<evidence type="ECO:0000256" key="9">
    <source>
        <dbReference type="ARBA" id="ARBA00023136"/>
    </source>
</evidence>
<dbReference type="PRINTS" id="PR00373">
    <property type="entry name" value="GLYCHORMONER"/>
</dbReference>
<feature type="transmembrane region" description="Helical" evidence="13">
    <location>
        <begin position="664"/>
        <end position="687"/>
    </location>
</feature>
<feature type="transmembrane region" description="Helical" evidence="13">
    <location>
        <begin position="546"/>
        <end position="567"/>
    </location>
</feature>
<keyword evidence="16" id="KW-1185">Reference proteome</keyword>
<feature type="transmembrane region" description="Helical" evidence="13">
    <location>
        <begin position="707"/>
        <end position="730"/>
    </location>
</feature>
<dbReference type="OMA" id="VPNDLCR"/>
<dbReference type="InterPro" id="IPR032675">
    <property type="entry name" value="LRR_dom_sf"/>
</dbReference>
<dbReference type="SMART" id="SM00369">
    <property type="entry name" value="LRR_TYP"/>
    <property type="match status" value="8"/>
</dbReference>
<evidence type="ECO:0000256" key="11">
    <source>
        <dbReference type="ARBA" id="ARBA00023224"/>
    </source>
</evidence>
<dbReference type="EnsemblMetazoa" id="tetur11g03260.1">
    <property type="protein sequence ID" value="tetur11g03260.1"/>
    <property type="gene ID" value="tetur11g03260"/>
</dbReference>
<feature type="domain" description="G-protein coupled receptors family 1 profile" evidence="14">
    <location>
        <begin position="557"/>
        <end position="803"/>
    </location>
</feature>
<evidence type="ECO:0000313" key="16">
    <source>
        <dbReference type="Proteomes" id="UP000015104"/>
    </source>
</evidence>
<sequence length="1416" mass="158377">MKQLFCQEQHQQPTRQPIDINGVTLLIFCIILSSVIIPIGCNTHQLKSGLSSIVTPKCPIECSCNGVYVDCSNRRLINFPGNISSATKKLNLSFNKLTSWINGTFRSYPDLTHLFLTSNMIEEIVIGMFDGLESLILLDLSNNNINQIDPDSLKPLVKLKELDLSSNALAEVPVAIRKLPLLKEIMINKNRIEVIDEDSFNSNNYLQLIEIKGNPLKSLDYSSFLNCTRLRKIVISDGHGLSRWPNLSNANSLQHISFDRTNIQTVSPLLCISSAALKSLIVKSSRLRYLPALNNCAKLELLDFSYNQLTMIGEKHFITQSQLTHLFLSHNWIQEIHGNSFTGLENLKMLDLSNNLIKSIHPNSFLPLLNLKDLNLGANKFSSLPTIGLRGVQQIKVHNNPYLISFPGPEFFPSIQVLALSYAYHCCSYNNLIDEASSSSSTNRINHFEEDIIWLHRDDVNMSIWNTSWPNIWSTRINSSSSPIWSPETDSFLMNISQFSEEYLDDYKTEINYDNIVFKYPIKCLPQPSPFTPCEDLFDWWTLRCGVWIVFLLALLGNGVVVVVLIFGRSKLDVPRFLVCNLAMADFLMGIYLGMLAVVDAATLGQYKVYALPWQRSFGCQIAGFLGVLSTELSVYTLAVITSERNYAITHAMHLNKRLSLKHAAYIMAVGWTFALIMALLPLFGVSDYRKFAVCLPFEITDIWSRTYVISLIVVNGLAFFILMGCYLRMYCAIRGSQAWNSNDSRIAKRMALLVFTDFLCWAPIAFFTLTAIAGYELITLAEAKVFTVFVLPLNSCANPFLYAIFTKQFKKDCILLCKRIEESRVTRGIGRGRNSSNFSNRHTPVNTNSVADKKSSGDSNQLVCKCGLASTAQSTVSINKLLPNGSCNGQPLFRKMATKWWQGRSVTKDLVGKLDATDSGSVQRRSNAPNNRLDSISSGNYSSRSDSWRHSYISPQLLTTKRSAAMVRRRSSWTASSSTSTRKLSTTRSSVSSDSSSAVFRHDLKGPARLPIADDYLLTFNSKQRSNSVVSSLVNFKPSSAKATFLCPECSRIGTMKQNEASTSINVNNLTTKYGRETEKIMMAAVVASSRDSNKFFNKLTELSRKDKKDSKEKHFVLSSGESIKNETTETSLQDSIATDTQMLSSRSNSISSPLTEIQIECTDDDDFNDDYDDLFSPERDYDNSYTLYPEPESSRASSNLSIRTQIPKGGTASPIGVGVSSDAELHVDESNNLSGSRELTGHENGSDQTADNNHEPMGSNLTQSRKVSSDNSLKSPFQVIPSLFKSFSSVGSQIFRSNKNANENQNFKENRKAGKSEGKQSQPAQRYLLSPDVPDCSIRVSKSCQTMVTSENFESTLRKSCTMAQLADKNWNDQIDTLTSPKLKNVSTNMDKDDTRDLHLDEDVPLIFFTHRDA</sequence>
<dbReference type="SMART" id="SM00365">
    <property type="entry name" value="LRR_SD22"/>
    <property type="match status" value="6"/>
</dbReference>
<feature type="compositionally biased region" description="Polar residues" evidence="12">
    <location>
        <begin position="834"/>
        <end position="851"/>
    </location>
</feature>
<dbReference type="eggNOG" id="KOG2087">
    <property type="taxonomic scope" value="Eukaryota"/>
</dbReference>
<reference evidence="15" key="2">
    <citation type="submission" date="2015-06" db="UniProtKB">
        <authorList>
            <consortium name="EnsemblMetazoa"/>
        </authorList>
    </citation>
    <scope>IDENTIFICATION</scope>
</reference>
<evidence type="ECO:0000256" key="4">
    <source>
        <dbReference type="ARBA" id="ARBA00022614"/>
    </source>
</evidence>
<dbReference type="SUPFAM" id="SSF81321">
    <property type="entry name" value="Family A G protein-coupled receptor-like"/>
    <property type="match status" value="1"/>
</dbReference>
<dbReference type="STRING" id="32264.T1KH65"/>
<evidence type="ECO:0000259" key="14">
    <source>
        <dbReference type="PROSITE" id="PS50262"/>
    </source>
</evidence>
<evidence type="ECO:0000313" key="15">
    <source>
        <dbReference type="EnsemblMetazoa" id="tetur11g03260.1"/>
    </source>
</evidence>
<feature type="region of interest" description="Disordered" evidence="12">
    <location>
        <begin position="970"/>
        <end position="993"/>
    </location>
</feature>
<evidence type="ECO:0000256" key="12">
    <source>
        <dbReference type="SAM" id="MobiDB-lite"/>
    </source>
</evidence>
<dbReference type="Pfam" id="PF13855">
    <property type="entry name" value="LRR_8"/>
    <property type="match status" value="3"/>
</dbReference>
<dbReference type="InterPro" id="IPR017452">
    <property type="entry name" value="GPCR_Rhodpsn_7TM"/>
</dbReference>
<comment type="similarity">
    <text evidence="2">Belongs to the G-protein coupled receptor 1 family.</text>
</comment>
<dbReference type="Gene3D" id="1.20.1070.10">
    <property type="entry name" value="Rhodopsin 7-helix transmembrane proteins"/>
    <property type="match status" value="1"/>
</dbReference>
<feature type="compositionally biased region" description="Polar residues" evidence="12">
    <location>
        <begin position="1261"/>
        <end position="1274"/>
    </location>
</feature>
<dbReference type="EMBL" id="CAEY01000073">
    <property type="status" value="NOT_ANNOTATED_CDS"/>
    <property type="molecule type" value="Genomic_DNA"/>
</dbReference>
<dbReference type="InterPro" id="IPR003591">
    <property type="entry name" value="Leu-rich_rpt_typical-subtyp"/>
</dbReference>
<evidence type="ECO:0000256" key="13">
    <source>
        <dbReference type="SAM" id="Phobius"/>
    </source>
</evidence>
<dbReference type="FunFam" id="1.20.1070.10:FF:000156">
    <property type="entry name" value="Lutropin-choriogonadotropic hormone receptor"/>
    <property type="match status" value="1"/>
</dbReference>
<feature type="transmembrane region" description="Helical" evidence="13">
    <location>
        <begin position="751"/>
        <end position="774"/>
    </location>
</feature>
<keyword evidence="4" id="KW-0433">Leucine-rich repeat</keyword>
<dbReference type="Proteomes" id="UP000015104">
    <property type="component" value="Unassembled WGS sequence"/>
</dbReference>
<dbReference type="InterPro" id="IPR002131">
    <property type="entry name" value="Gphrmn_rcpt_fam"/>
</dbReference>
<evidence type="ECO:0000256" key="10">
    <source>
        <dbReference type="ARBA" id="ARBA00023170"/>
    </source>
</evidence>
<feature type="region of interest" description="Disordered" evidence="12">
    <location>
        <begin position="1299"/>
        <end position="1330"/>
    </location>
</feature>
<dbReference type="Pfam" id="PF00001">
    <property type="entry name" value="7tm_1"/>
    <property type="match status" value="1"/>
</dbReference>
<dbReference type="PRINTS" id="PR00237">
    <property type="entry name" value="GPCRRHODOPSN"/>
</dbReference>
<dbReference type="InterPro" id="IPR000276">
    <property type="entry name" value="GPCR_Rhodpsn"/>
</dbReference>
<dbReference type="OrthoDB" id="1883493at2759"/>
<keyword evidence="8" id="KW-0297">G-protein coupled receptor</keyword>
<dbReference type="PANTHER" id="PTHR24372:SF82">
    <property type="entry name" value="RICKETS"/>
    <property type="match status" value="1"/>
</dbReference>
<evidence type="ECO:0000256" key="7">
    <source>
        <dbReference type="ARBA" id="ARBA00022989"/>
    </source>
</evidence>
<keyword evidence="7 13" id="KW-1133">Transmembrane helix</keyword>
<feature type="region of interest" description="Disordered" evidence="12">
    <location>
        <begin position="1234"/>
        <end position="1274"/>
    </location>
</feature>
<keyword evidence="9 13" id="KW-0472">Membrane</keyword>
<feature type="region of interest" description="Disordered" evidence="12">
    <location>
        <begin position="1162"/>
        <end position="1201"/>
    </location>
</feature>
<dbReference type="PROSITE" id="PS51450">
    <property type="entry name" value="LRR"/>
    <property type="match status" value="3"/>
</dbReference>
<dbReference type="PANTHER" id="PTHR24372">
    <property type="entry name" value="GLYCOPROTEIN HORMONE RECEPTOR"/>
    <property type="match status" value="1"/>
</dbReference>
<evidence type="ECO:0000256" key="1">
    <source>
        <dbReference type="ARBA" id="ARBA00004651"/>
    </source>
</evidence>
<evidence type="ECO:0000256" key="2">
    <source>
        <dbReference type="ARBA" id="ARBA00010663"/>
    </source>
</evidence>
<dbReference type="KEGG" id="tut:107364105"/>
<evidence type="ECO:0000256" key="8">
    <source>
        <dbReference type="ARBA" id="ARBA00023040"/>
    </source>
</evidence>
<feature type="transmembrane region" description="Helical" evidence="13">
    <location>
        <begin position="20"/>
        <end position="40"/>
    </location>
</feature>
<dbReference type="SUPFAM" id="SSF52058">
    <property type="entry name" value="L domain-like"/>
    <property type="match status" value="1"/>
</dbReference>
<evidence type="ECO:0000256" key="5">
    <source>
        <dbReference type="ARBA" id="ARBA00022692"/>
    </source>
</evidence>
<dbReference type="GO" id="GO:0009755">
    <property type="term" value="P:hormone-mediated signaling pathway"/>
    <property type="evidence" value="ECO:0007669"/>
    <property type="project" value="TreeGrafter"/>
</dbReference>
<dbReference type="GO" id="GO:0016500">
    <property type="term" value="F:protein-hormone receptor activity"/>
    <property type="evidence" value="ECO:0007669"/>
    <property type="project" value="InterPro"/>
</dbReference>
<evidence type="ECO:0000256" key="3">
    <source>
        <dbReference type="ARBA" id="ARBA00022475"/>
    </source>
</evidence>
<accession>T1KH65</accession>
<feature type="transmembrane region" description="Helical" evidence="13">
    <location>
        <begin position="579"/>
        <end position="602"/>
    </location>
</feature>
<feature type="compositionally biased region" description="Low complexity" evidence="12">
    <location>
        <begin position="973"/>
        <end position="993"/>
    </location>
</feature>
<dbReference type="CDD" id="cd15136">
    <property type="entry name" value="7tmA_Glyco_hormone_R"/>
    <property type="match status" value="1"/>
</dbReference>
<protein>
    <recommendedName>
        <fullName evidence="14">G-protein coupled receptors family 1 profile domain-containing protein</fullName>
    </recommendedName>
</protein>
<evidence type="ECO:0000256" key="6">
    <source>
        <dbReference type="ARBA" id="ARBA00022737"/>
    </source>
</evidence>
<comment type="subcellular location">
    <subcellularLocation>
        <location evidence="1">Cell membrane</location>
        <topology evidence="1">Multi-pass membrane protein</topology>
    </subcellularLocation>
</comment>
<dbReference type="Gene3D" id="3.80.10.10">
    <property type="entry name" value="Ribonuclease Inhibitor"/>
    <property type="match status" value="2"/>
</dbReference>
<keyword evidence="5 13" id="KW-0812">Transmembrane</keyword>
<keyword evidence="11" id="KW-0807">Transducer</keyword>
<name>T1KH65_TETUR</name>
<dbReference type="GO" id="GO:0005886">
    <property type="term" value="C:plasma membrane"/>
    <property type="evidence" value="ECO:0007669"/>
    <property type="project" value="UniProtKB-SubCell"/>
</dbReference>
<keyword evidence="3" id="KW-1003">Cell membrane</keyword>
<reference evidence="16" key="1">
    <citation type="submission" date="2011-08" db="EMBL/GenBank/DDBJ databases">
        <authorList>
            <person name="Rombauts S."/>
        </authorList>
    </citation>
    <scope>NUCLEOTIDE SEQUENCE</scope>
    <source>
        <strain evidence="16">London</strain>
    </source>
</reference>
<proteinExistence type="inferred from homology"/>
<dbReference type="InterPro" id="IPR001611">
    <property type="entry name" value="Leu-rich_rpt"/>
</dbReference>
<dbReference type="GO" id="GO:0007189">
    <property type="term" value="P:adenylate cyclase-activating G protein-coupled receptor signaling pathway"/>
    <property type="evidence" value="ECO:0007669"/>
    <property type="project" value="TreeGrafter"/>
</dbReference>
<keyword evidence="6" id="KW-0677">Repeat</keyword>
<feature type="region of interest" description="Disordered" evidence="12">
    <location>
        <begin position="918"/>
        <end position="948"/>
    </location>
</feature>
<feature type="compositionally biased region" description="Acidic residues" evidence="12">
    <location>
        <begin position="1163"/>
        <end position="1177"/>
    </location>
</feature>
<feature type="region of interest" description="Disordered" evidence="12">
    <location>
        <begin position="832"/>
        <end position="858"/>
    </location>
</feature>